<comment type="caution">
    <text evidence="1">The sequence shown here is derived from an EMBL/GenBank/DDBJ whole genome shotgun (WGS) entry which is preliminary data.</text>
</comment>
<dbReference type="Proteomes" id="UP000011988">
    <property type="component" value="Unassembled WGS sequence"/>
</dbReference>
<reference evidence="1 2" key="1">
    <citation type="submission" date="2013-01" db="EMBL/GenBank/DDBJ databases">
        <authorList>
            <person name="Harkins D.M."/>
            <person name="Durkin A.S."/>
            <person name="Brinkac L.M."/>
            <person name="Haft D.H."/>
            <person name="Selengut J.D."/>
            <person name="Sanka R."/>
            <person name="DePew J."/>
            <person name="Purushe J."/>
            <person name="Galloway R.L."/>
            <person name="Vinetz J.M."/>
            <person name="Sutton G.G."/>
            <person name="Nierman W.C."/>
            <person name="Fouts D.E."/>
        </authorList>
    </citation>
    <scope>NUCLEOTIDE SEQUENCE [LARGE SCALE GENOMIC DNA]</scope>
    <source>
        <strain evidence="1 2">79601</strain>
    </source>
</reference>
<evidence type="ECO:0000313" key="2">
    <source>
        <dbReference type="Proteomes" id="UP000011988"/>
    </source>
</evidence>
<dbReference type="RefSeq" id="WP_020773371.1">
    <property type="nucleotide sequence ID" value="NZ_ANIK01000037.1"/>
</dbReference>
<dbReference type="PATRIC" id="fig|1218565.3.peg.2084"/>
<protein>
    <submittedName>
        <fullName evidence="1">Uncharacterized protein</fullName>
    </submittedName>
</protein>
<dbReference type="AlphaFoldDB" id="M6CTH6"/>
<name>M6CTH6_9LEPT</name>
<gene>
    <name evidence="1" type="ORF">LEP1GSC194_0102</name>
</gene>
<sequence length="688" mass="79323">MNFVLNGGINFLRISSQIRRGILLFKERYQGDYELVSGNDASNSKLALVKENLITKFISCFGGEVKPSLYPGWKLVIDCLVKIEDSPPNELKDVYHLARTGLNRAVRLLGGIRADYGFFAIDDFLPKVFCPDGKYINLKICERTIPLEKNKDNSDLWIFPSDTLERIDLKKDTIGTLEVTFDNIDKTKTVLSITLEKWHVSTIYAQLNKGNYLSEGLKSHVQNIHIENDLSTIDNQIDKENDLLKRHHDITFLGPACGDFSPWPRPNYDWASYRSKPGLLCFIGNPEKPTPPKDIKSDDGKINTRWSYYFKNKPSIYVRRDSEYLPIWNFPKVKDIYNQYSMTDSSFFKEDFSAFKIREPNYGMHPSSKVQKISDAIAAISTHRGGMAYKSFYKLLQEHFDLVSHSELMNNIMRSWIESGSVDLFRRQGWNQNFILAKRPRFIKYKLGPLVRGVVIGLITTSFIDRLRELCIKKSFTLIEKFPLSQFSPLTYCVEDFKDSIFDELSKQLECLPATWLEWPIDIPEIKVKNGNDGIKIGSPIAKYDLLSIYSWEKCRFVEDPFVNSGELKVEKLYNVKYGSAYQLRNEHGVAIAWSYFQNPILLLAYQIRNQSIPFERKTHCIFRTRSTLIYLPLAIGRLCTVAGYSMPSPLINETTKELKAYCYPLGHILSREIADKYGIQYKSSRGL</sequence>
<proteinExistence type="predicted"/>
<dbReference type="OrthoDB" id="1550267at2"/>
<accession>M6CTH6</accession>
<evidence type="ECO:0000313" key="1">
    <source>
        <dbReference type="EMBL" id="EMJ95247.1"/>
    </source>
</evidence>
<organism evidence="1 2">
    <name type="scientific">Leptospira alstonii serovar Sichuan str. 79601</name>
    <dbReference type="NCBI Taxonomy" id="1218565"/>
    <lineage>
        <taxon>Bacteria</taxon>
        <taxon>Pseudomonadati</taxon>
        <taxon>Spirochaetota</taxon>
        <taxon>Spirochaetia</taxon>
        <taxon>Leptospirales</taxon>
        <taxon>Leptospiraceae</taxon>
        <taxon>Leptospira</taxon>
    </lineage>
</organism>
<dbReference type="EMBL" id="ANIK01000037">
    <property type="protein sequence ID" value="EMJ95247.1"/>
    <property type="molecule type" value="Genomic_DNA"/>
</dbReference>